<dbReference type="Gene3D" id="1.10.10.10">
    <property type="entry name" value="Winged helix-like DNA-binding domain superfamily/Winged helix DNA-binding domain"/>
    <property type="match status" value="1"/>
</dbReference>
<name>A0AAD8GSH9_9APIA</name>
<dbReference type="InterPro" id="IPR016049">
    <property type="entry name" value="RNA_pol_Rpc34-like"/>
</dbReference>
<dbReference type="EMBL" id="JAUIZM010000013">
    <property type="protein sequence ID" value="KAK1353429.1"/>
    <property type="molecule type" value="Genomic_DNA"/>
</dbReference>
<keyword evidence="7" id="KW-1185">Reference proteome</keyword>
<keyword evidence="4" id="KW-0804">Transcription</keyword>
<reference evidence="6" key="2">
    <citation type="submission" date="2023-05" db="EMBL/GenBank/DDBJ databases">
        <authorList>
            <person name="Schelkunov M.I."/>
        </authorList>
    </citation>
    <scope>NUCLEOTIDE SEQUENCE</scope>
    <source>
        <strain evidence="6">Hsosn_3</strain>
        <tissue evidence="6">Leaf</tissue>
    </source>
</reference>
<evidence type="ECO:0000256" key="5">
    <source>
        <dbReference type="ARBA" id="ARBA00023242"/>
    </source>
</evidence>
<dbReference type="InterPro" id="IPR036390">
    <property type="entry name" value="WH_DNA-bd_sf"/>
</dbReference>
<evidence type="ECO:0000313" key="6">
    <source>
        <dbReference type="EMBL" id="KAK1353429.1"/>
    </source>
</evidence>
<dbReference type="InterPro" id="IPR036388">
    <property type="entry name" value="WH-like_DNA-bd_sf"/>
</dbReference>
<dbReference type="PANTHER" id="PTHR12780">
    <property type="entry name" value="RNA POLYMERASE III DNA DIRECTED , 39KD SUBUNIT-RELATED"/>
    <property type="match status" value="1"/>
</dbReference>
<protein>
    <submittedName>
        <fullName evidence="6">DNA-directed RNA polymerase III subunit RPC6</fullName>
    </submittedName>
</protein>
<keyword evidence="3 6" id="KW-0240">DNA-directed RNA polymerase</keyword>
<evidence type="ECO:0000256" key="2">
    <source>
        <dbReference type="ARBA" id="ARBA00011038"/>
    </source>
</evidence>
<accession>A0AAD8GSH9</accession>
<evidence type="ECO:0000313" key="7">
    <source>
        <dbReference type="Proteomes" id="UP001237642"/>
    </source>
</evidence>
<proteinExistence type="inferred from homology"/>
<comment type="subcellular location">
    <subcellularLocation>
        <location evidence="1">Nucleus</location>
    </subcellularLocation>
</comment>
<sequence length="237" mass="26132">MSRLQDSMALKRKRGGQSSVTLGDVDRNILATIQGKEDLGISIAELRRVSKLPANQLNKTIKTLTTGQLIKEVPNIKYKGGKHLMAAEFEPSKELTGGEWYADGKLNQELIEFLKSTCKKIIIKLKVATAKGVHEFFEKYKVYKEEVSSEQILQILKSMVLDNEILEVKSSGLAEYHSIPVGEICYRCAPGGGLGEVSETGAMVSIPCGVCPRINVCTPDGVISPTTCVYYTKWLDF</sequence>
<dbReference type="InterPro" id="IPR007832">
    <property type="entry name" value="RNA_pol_Rpc34"/>
</dbReference>
<dbReference type="SUPFAM" id="SSF46785">
    <property type="entry name" value="Winged helix' DNA-binding domain"/>
    <property type="match status" value="1"/>
</dbReference>
<evidence type="ECO:0000256" key="4">
    <source>
        <dbReference type="ARBA" id="ARBA00023163"/>
    </source>
</evidence>
<comment type="caution">
    <text evidence="6">The sequence shown here is derived from an EMBL/GenBank/DDBJ whole genome shotgun (WGS) entry which is preliminary data.</text>
</comment>
<dbReference type="Proteomes" id="UP001237642">
    <property type="component" value="Unassembled WGS sequence"/>
</dbReference>
<dbReference type="GO" id="GO:0006383">
    <property type="term" value="P:transcription by RNA polymerase III"/>
    <property type="evidence" value="ECO:0007669"/>
    <property type="project" value="InterPro"/>
</dbReference>
<organism evidence="6 7">
    <name type="scientific">Heracleum sosnowskyi</name>
    <dbReference type="NCBI Taxonomy" id="360622"/>
    <lineage>
        <taxon>Eukaryota</taxon>
        <taxon>Viridiplantae</taxon>
        <taxon>Streptophyta</taxon>
        <taxon>Embryophyta</taxon>
        <taxon>Tracheophyta</taxon>
        <taxon>Spermatophyta</taxon>
        <taxon>Magnoliopsida</taxon>
        <taxon>eudicotyledons</taxon>
        <taxon>Gunneridae</taxon>
        <taxon>Pentapetalae</taxon>
        <taxon>asterids</taxon>
        <taxon>campanulids</taxon>
        <taxon>Apiales</taxon>
        <taxon>Apiaceae</taxon>
        <taxon>Apioideae</taxon>
        <taxon>apioid superclade</taxon>
        <taxon>Tordylieae</taxon>
        <taxon>Tordyliinae</taxon>
        <taxon>Heracleum</taxon>
    </lineage>
</organism>
<keyword evidence="5" id="KW-0539">Nucleus</keyword>
<evidence type="ECO:0000256" key="3">
    <source>
        <dbReference type="ARBA" id="ARBA00022478"/>
    </source>
</evidence>
<comment type="similarity">
    <text evidence="2">Belongs to the eukaryotic RPC34/RPC39 RNA polymerase subunit family.</text>
</comment>
<dbReference type="AlphaFoldDB" id="A0AAD8GSH9"/>
<gene>
    <name evidence="6" type="ORF">POM88_052564</name>
</gene>
<dbReference type="GO" id="GO:0005666">
    <property type="term" value="C:RNA polymerase III complex"/>
    <property type="evidence" value="ECO:0007669"/>
    <property type="project" value="InterPro"/>
</dbReference>
<dbReference type="Pfam" id="PF05158">
    <property type="entry name" value="RNA_pol_Rpc34"/>
    <property type="match status" value="2"/>
</dbReference>
<reference evidence="6" key="1">
    <citation type="submission" date="2023-02" db="EMBL/GenBank/DDBJ databases">
        <title>Genome of toxic invasive species Heracleum sosnowskyi carries increased number of genes despite the absence of recent whole-genome duplications.</title>
        <authorList>
            <person name="Schelkunov M."/>
            <person name="Shtratnikova V."/>
            <person name="Makarenko M."/>
            <person name="Klepikova A."/>
            <person name="Omelchenko D."/>
            <person name="Novikova G."/>
            <person name="Obukhova E."/>
            <person name="Bogdanov V."/>
            <person name="Penin A."/>
            <person name="Logacheva M."/>
        </authorList>
    </citation>
    <scope>NUCLEOTIDE SEQUENCE</scope>
    <source>
        <strain evidence="6">Hsosn_3</strain>
        <tissue evidence="6">Leaf</tissue>
    </source>
</reference>
<evidence type="ECO:0000256" key="1">
    <source>
        <dbReference type="ARBA" id="ARBA00004123"/>
    </source>
</evidence>